<sequence>MEKAAYLPRALLSCVCTIYATIQLIFNRLVEKWRTKSSDGKVTTTITPVSVPEVKVTLFTKLIFEEGGFAKNYCDPLELAQLPRVMLGEGSLGTLFKLILNCGYIVTARVIREMLVKPDDFELWINFFGGIRNTLLLPMHLSFWYAGEAFIVYEYLCLGSLEELLHGSEGIQYTPLSWEVRKHIALCAAMAIHFIHNQVTEGGSILVCGVVKASNILIRTDCSACLSGYEMPYLVPLTTIIRRNPGRVAPELISTEIYPKKFTAESDVYSFGILLLELITAKRPTTTNLGEYVTEKRKREGLIDICDPKLGEVNESMMEMIGIAESCLSHRPKDRPSMDRVVHTLQGMKD</sequence>
<dbReference type="InterPro" id="IPR046959">
    <property type="entry name" value="PRK1-6/SRF4-like"/>
</dbReference>
<dbReference type="OrthoDB" id="1923909at2759"/>
<dbReference type="InterPro" id="IPR011009">
    <property type="entry name" value="Kinase-like_dom_sf"/>
</dbReference>
<dbReference type="AlphaFoldDB" id="A0A2C9U6E6"/>
<dbReference type="EMBL" id="CM004403">
    <property type="protein sequence ID" value="OAY25449.1"/>
    <property type="molecule type" value="Genomic_DNA"/>
</dbReference>
<dbReference type="PANTHER" id="PTHR48007:SF23">
    <property type="entry name" value="PROTEIN KINASE DOMAIN-CONTAINING PROTEIN"/>
    <property type="match status" value="1"/>
</dbReference>
<comment type="caution">
    <text evidence="2">The sequence shown here is derived from an EMBL/GenBank/DDBJ whole genome shotgun (WGS) entry which is preliminary data.</text>
</comment>
<evidence type="ECO:0000259" key="1">
    <source>
        <dbReference type="PROSITE" id="PS50011"/>
    </source>
</evidence>
<gene>
    <name evidence="2" type="ORF">MANES_17G095700v8</name>
</gene>
<protein>
    <recommendedName>
        <fullName evidence="1">Protein kinase domain-containing protein</fullName>
    </recommendedName>
</protein>
<dbReference type="GO" id="GO:0004674">
    <property type="term" value="F:protein serine/threonine kinase activity"/>
    <property type="evidence" value="ECO:0000318"/>
    <property type="project" value="GO_Central"/>
</dbReference>
<reference evidence="3" key="1">
    <citation type="journal article" date="2016" name="Nat. Biotechnol.">
        <title>Sequencing wild and cultivated cassava and related species reveals extensive interspecific hybridization and genetic diversity.</title>
        <authorList>
            <person name="Bredeson J.V."/>
            <person name="Lyons J.B."/>
            <person name="Prochnik S.E."/>
            <person name="Wu G.A."/>
            <person name="Ha C.M."/>
            <person name="Edsinger-Gonzales E."/>
            <person name="Grimwood J."/>
            <person name="Schmutz J."/>
            <person name="Rabbi I.Y."/>
            <person name="Egesi C."/>
            <person name="Nauluvula P."/>
            <person name="Lebot V."/>
            <person name="Ndunguru J."/>
            <person name="Mkamilo G."/>
            <person name="Bart R.S."/>
            <person name="Setter T.L."/>
            <person name="Gleadow R.M."/>
            <person name="Kulakow P."/>
            <person name="Ferguson M.E."/>
            <person name="Rounsley S."/>
            <person name="Rokhsar D.S."/>
        </authorList>
    </citation>
    <scope>NUCLEOTIDE SEQUENCE [LARGE SCALE GENOMIC DNA]</scope>
    <source>
        <strain evidence="3">cv. AM560-2</strain>
    </source>
</reference>
<organism evidence="2 3">
    <name type="scientific">Manihot esculenta</name>
    <name type="common">Cassava</name>
    <name type="synonym">Jatropha manihot</name>
    <dbReference type="NCBI Taxonomy" id="3983"/>
    <lineage>
        <taxon>Eukaryota</taxon>
        <taxon>Viridiplantae</taxon>
        <taxon>Streptophyta</taxon>
        <taxon>Embryophyta</taxon>
        <taxon>Tracheophyta</taxon>
        <taxon>Spermatophyta</taxon>
        <taxon>Magnoliopsida</taxon>
        <taxon>eudicotyledons</taxon>
        <taxon>Gunneridae</taxon>
        <taxon>Pentapetalae</taxon>
        <taxon>rosids</taxon>
        <taxon>fabids</taxon>
        <taxon>Malpighiales</taxon>
        <taxon>Euphorbiaceae</taxon>
        <taxon>Crotonoideae</taxon>
        <taxon>Manihoteae</taxon>
        <taxon>Manihot</taxon>
    </lineage>
</organism>
<feature type="domain" description="Protein kinase" evidence="1">
    <location>
        <begin position="81"/>
        <end position="346"/>
    </location>
</feature>
<dbReference type="GO" id="GO:0005524">
    <property type="term" value="F:ATP binding"/>
    <property type="evidence" value="ECO:0007669"/>
    <property type="project" value="InterPro"/>
</dbReference>
<dbReference type="PROSITE" id="PS50011">
    <property type="entry name" value="PROTEIN_KINASE_DOM"/>
    <property type="match status" value="1"/>
</dbReference>
<dbReference type="Gene3D" id="1.10.510.10">
    <property type="entry name" value="Transferase(Phosphotransferase) domain 1"/>
    <property type="match status" value="1"/>
</dbReference>
<dbReference type="Gramene" id="Manes.17G095700.1.v8.1">
    <property type="protein sequence ID" value="Manes.17G095700.1.v8.1.CDS"/>
    <property type="gene ID" value="Manes.17G095700.v8.1"/>
</dbReference>
<dbReference type="InterPro" id="IPR001245">
    <property type="entry name" value="Ser-Thr/Tyr_kinase_cat_dom"/>
</dbReference>
<dbReference type="Pfam" id="PF07714">
    <property type="entry name" value="PK_Tyr_Ser-Thr"/>
    <property type="match status" value="1"/>
</dbReference>
<accession>A0A2C9U6E6</accession>
<dbReference type="InterPro" id="IPR000719">
    <property type="entry name" value="Prot_kinase_dom"/>
</dbReference>
<dbReference type="OMA" id="ICIRAIK"/>
<dbReference type="PANTHER" id="PTHR48007">
    <property type="entry name" value="LEUCINE-RICH REPEAT RECEPTOR-LIKE PROTEIN KINASE PXC1"/>
    <property type="match status" value="1"/>
</dbReference>
<keyword evidence="3" id="KW-1185">Reference proteome</keyword>
<dbReference type="GO" id="GO:0005886">
    <property type="term" value="C:plasma membrane"/>
    <property type="evidence" value="ECO:0000318"/>
    <property type="project" value="GO_Central"/>
</dbReference>
<evidence type="ECO:0000313" key="2">
    <source>
        <dbReference type="EMBL" id="OAY25449.1"/>
    </source>
</evidence>
<proteinExistence type="predicted"/>
<name>A0A2C9U6E6_MANES</name>
<dbReference type="SUPFAM" id="SSF56112">
    <property type="entry name" value="Protein kinase-like (PK-like)"/>
    <property type="match status" value="1"/>
</dbReference>
<dbReference type="Proteomes" id="UP000091857">
    <property type="component" value="Chromosome 17"/>
</dbReference>
<evidence type="ECO:0000313" key="3">
    <source>
        <dbReference type="Proteomes" id="UP000091857"/>
    </source>
</evidence>